<evidence type="ECO:0000256" key="1">
    <source>
        <dbReference type="ARBA" id="ARBA00004141"/>
    </source>
</evidence>
<feature type="domain" description="Major facilitator superfamily (MFS) profile" evidence="7">
    <location>
        <begin position="1"/>
        <end position="183"/>
    </location>
</feature>
<organism evidence="8 9">
    <name type="scientific">Colletotrichum orbiculare (strain 104-T / ATCC 96160 / CBS 514.97 / LARS 414 / MAFF 240422)</name>
    <name type="common">Cucumber anthracnose fungus</name>
    <name type="synonym">Colletotrichum lagenarium</name>
    <dbReference type="NCBI Taxonomy" id="1213857"/>
    <lineage>
        <taxon>Eukaryota</taxon>
        <taxon>Fungi</taxon>
        <taxon>Dikarya</taxon>
        <taxon>Ascomycota</taxon>
        <taxon>Pezizomycotina</taxon>
        <taxon>Sordariomycetes</taxon>
        <taxon>Hypocreomycetidae</taxon>
        <taxon>Glomerellales</taxon>
        <taxon>Glomerellaceae</taxon>
        <taxon>Colletotrichum</taxon>
        <taxon>Colletotrichum orbiculare species complex</taxon>
    </lineage>
</organism>
<dbReference type="Pfam" id="PF07690">
    <property type="entry name" value="MFS_1"/>
    <property type="match status" value="1"/>
</dbReference>
<dbReference type="PANTHER" id="PTHR23501:SF102">
    <property type="entry name" value="DRUG TRANSPORTER, PUTATIVE (AFU_ORTHOLOGUE AFUA_3G08530)-RELATED"/>
    <property type="match status" value="1"/>
</dbReference>
<dbReference type="Gene3D" id="1.20.1720.10">
    <property type="entry name" value="Multidrug resistance protein D"/>
    <property type="match status" value="1"/>
</dbReference>
<dbReference type="SUPFAM" id="SSF103473">
    <property type="entry name" value="MFS general substrate transporter"/>
    <property type="match status" value="1"/>
</dbReference>
<dbReference type="OrthoDB" id="10021397at2759"/>
<evidence type="ECO:0000256" key="5">
    <source>
        <dbReference type="ARBA" id="ARBA00023136"/>
    </source>
</evidence>
<dbReference type="GO" id="GO:0005886">
    <property type="term" value="C:plasma membrane"/>
    <property type="evidence" value="ECO:0007669"/>
    <property type="project" value="TreeGrafter"/>
</dbReference>
<reference evidence="9" key="1">
    <citation type="journal article" date="2013" name="New Phytol.">
        <title>Comparative genomic and transcriptomic analyses reveal the hemibiotrophic stage shift of Colletotrichum fungi.</title>
        <authorList>
            <person name="Gan P."/>
            <person name="Ikeda K."/>
            <person name="Irieda H."/>
            <person name="Narusaka M."/>
            <person name="O'Connell R.J."/>
            <person name="Narusaka Y."/>
            <person name="Takano Y."/>
            <person name="Kubo Y."/>
            <person name="Shirasu K."/>
        </authorList>
    </citation>
    <scope>NUCLEOTIDE SEQUENCE [LARGE SCALE GENOMIC DNA]</scope>
    <source>
        <strain evidence="9">104-T / ATCC 96160 / CBS 514.97 / LARS 414 / MAFF 240422</strain>
    </source>
</reference>
<reference evidence="9" key="2">
    <citation type="journal article" date="2019" name="Mol. Plant Microbe Interact.">
        <title>Genome sequence resources for four phytopathogenic fungi from the Colletotrichum orbiculare species complex.</title>
        <authorList>
            <person name="Gan P."/>
            <person name="Tsushima A."/>
            <person name="Narusaka M."/>
            <person name="Narusaka Y."/>
            <person name="Takano Y."/>
            <person name="Kubo Y."/>
            <person name="Shirasu K."/>
        </authorList>
    </citation>
    <scope>GENOME REANNOTATION</scope>
    <source>
        <strain evidence="9">104-T / ATCC 96160 / CBS 514.97 / LARS 414 / MAFF 240422</strain>
    </source>
</reference>
<comment type="caution">
    <text evidence="8">The sequence shown here is derived from an EMBL/GenBank/DDBJ whole genome shotgun (WGS) entry which is preliminary data.</text>
</comment>
<comment type="similarity">
    <text evidence="2">Belongs to the major facilitator superfamily. TCR/Tet family.</text>
</comment>
<evidence type="ECO:0000313" key="8">
    <source>
        <dbReference type="EMBL" id="TDZ17062.1"/>
    </source>
</evidence>
<dbReference type="GO" id="GO:0022857">
    <property type="term" value="F:transmembrane transporter activity"/>
    <property type="evidence" value="ECO:0007669"/>
    <property type="project" value="InterPro"/>
</dbReference>
<sequence length="183" mass="19481">MGRAKMSNIFGRKPTTMAAAATCLAGSLGAALAGSITVLIAGRTVQGLGGAGSLVPVTIVIGDLFKLEERAKYYGMTCIVFGVASAVGPILGGVFTQKIGWRWCYSLSQAFQVLEHVTGQRPVYTNLPFDDFALLVIFLETETRKEPFLTRLRDLGWVGFVLIIAGTVFFLCGLETGADGLLP</sequence>
<dbReference type="STRING" id="1213857.A0A484FG68"/>
<feature type="transmembrane region" description="Helical" evidence="6">
    <location>
        <begin position="155"/>
        <end position="174"/>
    </location>
</feature>
<dbReference type="InterPro" id="IPR011701">
    <property type="entry name" value="MFS"/>
</dbReference>
<dbReference type="InterPro" id="IPR036259">
    <property type="entry name" value="MFS_trans_sf"/>
</dbReference>
<dbReference type="InterPro" id="IPR020846">
    <property type="entry name" value="MFS_dom"/>
</dbReference>
<keyword evidence="3 6" id="KW-0812">Transmembrane</keyword>
<accession>A0A484FG68</accession>
<proteinExistence type="inferred from homology"/>
<dbReference type="PROSITE" id="PS50850">
    <property type="entry name" value="MFS"/>
    <property type="match status" value="1"/>
</dbReference>
<keyword evidence="9" id="KW-1185">Reference proteome</keyword>
<dbReference type="Proteomes" id="UP000014480">
    <property type="component" value="Unassembled WGS sequence"/>
</dbReference>
<comment type="subcellular location">
    <subcellularLocation>
        <location evidence="1">Membrane</location>
        <topology evidence="1">Multi-pass membrane protein</topology>
    </subcellularLocation>
</comment>
<evidence type="ECO:0000259" key="7">
    <source>
        <dbReference type="PROSITE" id="PS50850"/>
    </source>
</evidence>
<evidence type="ECO:0000256" key="3">
    <source>
        <dbReference type="ARBA" id="ARBA00022692"/>
    </source>
</evidence>
<evidence type="ECO:0000313" key="9">
    <source>
        <dbReference type="Proteomes" id="UP000014480"/>
    </source>
</evidence>
<keyword evidence="4 6" id="KW-1133">Transmembrane helix</keyword>
<protein>
    <submittedName>
        <fullName evidence="8">Efflux pump dotC</fullName>
    </submittedName>
</protein>
<keyword evidence="5 6" id="KW-0472">Membrane</keyword>
<evidence type="ECO:0000256" key="6">
    <source>
        <dbReference type="SAM" id="Phobius"/>
    </source>
</evidence>
<feature type="transmembrane region" description="Helical" evidence="6">
    <location>
        <begin position="73"/>
        <end position="95"/>
    </location>
</feature>
<gene>
    <name evidence="8" type="primary">dotC-0</name>
    <name evidence="8" type="ORF">Cob_v010185</name>
</gene>
<name>A0A484FG68_COLOR</name>
<evidence type="ECO:0000256" key="4">
    <source>
        <dbReference type="ARBA" id="ARBA00022989"/>
    </source>
</evidence>
<evidence type="ECO:0000256" key="2">
    <source>
        <dbReference type="ARBA" id="ARBA00007520"/>
    </source>
</evidence>
<dbReference type="EMBL" id="AMCV02000032">
    <property type="protein sequence ID" value="TDZ17062.1"/>
    <property type="molecule type" value="Genomic_DNA"/>
</dbReference>
<dbReference type="PANTHER" id="PTHR23501">
    <property type="entry name" value="MAJOR FACILITATOR SUPERFAMILY"/>
    <property type="match status" value="1"/>
</dbReference>
<dbReference type="AlphaFoldDB" id="A0A484FG68"/>